<keyword evidence="8" id="KW-0865">Zymogen</keyword>
<dbReference type="EC" id="3.4.24.-" evidence="13"/>
<keyword evidence="6 12" id="KW-0862">Zinc</keyword>
<dbReference type="GO" id="GO:0004222">
    <property type="term" value="F:metalloendopeptidase activity"/>
    <property type="evidence" value="ECO:0007669"/>
    <property type="project" value="UniProtKB-UniRule"/>
</dbReference>
<dbReference type="Pfam" id="PF01400">
    <property type="entry name" value="Astacin"/>
    <property type="match status" value="1"/>
</dbReference>
<comment type="function">
    <text evidence="11">Zinc metalloprotease. Provoques deadhesion of endothelial cells from cell cultures, and also degradation of fibronectin, fibrinogen and gelatin in vitro. Its role in the venom is not fully understood but it might act as a spreading factor that facilitates diffusion of other venom toxins. Alternatively, it might be involved in the proteolytic processing of other venom toxins or it might play a role in extra-oral digestion of prey.</text>
</comment>
<dbReference type="InterPro" id="IPR024079">
    <property type="entry name" value="MetalloPept_cat_dom_sf"/>
</dbReference>
<proteinExistence type="predicted"/>
<dbReference type="FunFam" id="3.40.390.10:FF:000015">
    <property type="entry name" value="Meprin A subunit"/>
    <property type="match status" value="1"/>
</dbReference>
<keyword evidence="3 12" id="KW-0479">Metal-binding</keyword>
<keyword evidence="2 12" id="KW-0645">Protease</keyword>
<evidence type="ECO:0000256" key="4">
    <source>
        <dbReference type="ARBA" id="ARBA00022729"/>
    </source>
</evidence>
<dbReference type="GO" id="GO:0008270">
    <property type="term" value="F:zinc ion binding"/>
    <property type="evidence" value="ECO:0007669"/>
    <property type="project" value="UniProtKB-UniRule"/>
</dbReference>
<keyword evidence="7 12" id="KW-0482">Metalloprotease</keyword>
<evidence type="ECO:0000256" key="8">
    <source>
        <dbReference type="ARBA" id="ARBA00023145"/>
    </source>
</evidence>
<evidence type="ECO:0000256" key="2">
    <source>
        <dbReference type="ARBA" id="ARBA00022670"/>
    </source>
</evidence>
<feature type="domain" description="Peptidase M12A" evidence="14">
    <location>
        <begin position="54"/>
        <end position="255"/>
    </location>
</feature>
<evidence type="ECO:0000256" key="1">
    <source>
        <dbReference type="ARBA" id="ARBA00011245"/>
    </source>
</evidence>
<dbReference type="InterPro" id="IPR001506">
    <property type="entry name" value="Peptidase_M12A"/>
</dbReference>
<dbReference type="GO" id="GO:0006508">
    <property type="term" value="P:proteolysis"/>
    <property type="evidence" value="ECO:0007669"/>
    <property type="project" value="UniProtKB-KW"/>
</dbReference>
<evidence type="ECO:0000256" key="7">
    <source>
        <dbReference type="ARBA" id="ARBA00023049"/>
    </source>
</evidence>
<feature type="binding site" evidence="12">
    <location>
        <position position="156"/>
    </location>
    <ligand>
        <name>Zn(2+)</name>
        <dbReference type="ChEBI" id="CHEBI:29105"/>
        <note>catalytic</note>
    </ligand>
</feature>
<dbReference type="Proteomes" id="UP000887116">
    <property type="component" value="Unassembled WGS sequence"/>
</dbReference>
<evidence type="ECO:0000313" key="16">
    <source>
        <dbReference type="Proteomes" id="UP000887116"/>
    </source>
</evidence>
<dbReference type="SMART" id="SM00235">
    <property type="entry name" value="ZnMc"/>
    <property type="match status" value="1"/>
</dbReference>
<evidence type="ECO:0000313" key="15">
    <source>
        <dbReference type="EMBL" id="GFQ97677.1"/>
    </source>
</evidence>
<dbReference type="SUPFAM" id="SSF55486">
    <property type="entry name" value="Metalloproteases ('zincins'), catalytic domain"/>
    <property type="match status" value="1"/>
</dbReference>
<feature type="binding site" evidence="12">
    <location>
        <position position="150"/>
    </location>
    <ligand>
        <name>Zn(2+)</name>
        <dbReference type="ChEBI" id="CHEBI:29105"/>
        <note>catalytic</note>
    </ligand>
</feature>
<keyword evidence="10" id="KW-0325">Glycoprotein</keyword>
<feature type="active site" evidence="12">
    <location>
        <position position="147"/>
    </location>
</feature>
<dbReference type="InterPro" id="IPR034035">
    <property type="entry name" value="Astacin-like_dom"/>
</dbReference>
<feature type="signal peptide" evidence="13">
    <location>
        <begin position="1"/>
        <end position="18"/>
    </location>
</feature>
<name>A0A8X6G7S4_TRICU</name>
<evidence type="ECO:0000256" key="5">
    <source>
        <dbReference type="ARBA" id="ARBA00022801"/>
    </source>
</evidence>
<evidence type="ECO:0000256" key="9">
    <source>
        <dbReference type="ARBA" id="ARBA00023157"/>
    </source>
</evidence>
<evidence type="ECO:0000256" key="3">
    <source>
        <dbReference type="ARBA" id="ARBA00022723"/>
    </source>
</evidence>
<gene>
    <name evidence="15" type="primary">nas-15</name>
    <name evidence="15" type="ORF">TNCT_503961</name>
</gene>
<organism evidence="15 16">
    <name type="scientific">Trichonephila clavata</name>
    <name type="common">Joro spider</name>
    <name type="synonym">Nephila clavata</name>
    <dbReference type="NCBI Taxonomy" id="2740835"/>
    <lineage>
        <taxon>Eukaryota</taxon>
        <taxon>Metazoa</taxon>
        <taxon>Ecdysozoa</taxon>
        <taxon>Arthropoda</taxon>
        <taxon>Chelicerata</taxon>
        <taxon>Arachnida</taxon>
        <taxon>Araneae</taxon>
        <taxon>Araneomorphae</taxon>
        <taxon>Entelegynae</taxon>
        <taxon>Araneoidea</taxon>
        <taxon>Nephilidae</taxon>
        <taxon>Trichonephila</taxon>
    </lineage>
</organism>
<dbReference type="AlphaFoldDB" id="A0A8X6G7S4"/>
<evidence type="ECO:0000256" key="13">
    <source>
        <dbReference type="RuleBase" id="RU361183"/>
    </source>
</evidence>
<evidence type="ECO:0000256" key="11">
    <source>
        <dbReference type="ARBA" id="ARBA00025529"/>
    </source>
</evidence>
<feature type="binding site" evidence="12">
    <location>
        <position position="146"/>
    </location>
    <ligand>
        <name>Zn(2+)</name>
        <dbReference type="ChEBI" id="CHEBI:29105"/>
        <note>catalytic</note>
    </ligand>
</feature>
<dbReference type="CDD" id="cd04280">
    <property type="entry name" value="ZnMc_astacin_like"/>
    <property type="match status" value="1"/>
</dbReference>
<reference evidence="15" key="1">
    <citation type="submission" date="2020-07" db="EMBL/GenBank/DDBJ databases">
        <title>Multicomponent nature underlies the extraordinary mechanical properties of spider dragline silk.</title>
        <authorList>
            <person name="Kono N."/>
            <person name="Nakamura H."/>
            <person name="Mori M."/>
            <person name="Yoshida Y."/>
            <person name="Ohtoshi R."/>
            <person name="Malay A.D."/>
            <person name="Moran D.A.P."/>
            <person name="Tomita M."/>
            <person name="Numata K."/>
            <person name="Arakawa K."/>
        </authorList>
    </citation>
    <scope>NUCLEOTIDE SEQUENCE</scope>
</reference>
<sequence>MFPLSLFATVLLIGFFDAVLNLPRQPYPIENLGHNRRLFQGDIYLRNLTLSEDRFATKHEWLKWPNGVVPYTLDEIYSESEKQLIRSAMDEFEKRTCIKWIEKTDEDNYVEIYSEMGCYSDLGRTGGVQSLSLESPDCMEKGVIMHELMHALGFLHEQSRFDRDEYVQVEWDNIMDGMKSHFEKLYPVELNDLGLEYDYRSIMHYRAWMYAKDGSLPTLRPKDDSVSLKTLGDAQTEGIFTELDIQKINKFYECP</sequence>
<evidence type="ECO:0000256" key="6">
    <source>
        <dbReference type="ARBA" id="ARBA00022833"/>
    </source>
</evidence>
<dbReference type="PANTHER" id="PTHR10127">
    <property type="entry name" value="DISCOIDIN, CUB, EGF, LAMININ , AND ZINC METALLOPROTEASE DOMAIN CONTAINING"/>
    <property type="match status" value="1"/>
</dbReference>
<keyword evidence="4 13" id="KW-0732">Signal</keyword>
<evidence type="ECO:0000256" key="12">
    <source>
        <dbReference type="PROSITE-ProRule" id="PRU01211"/>
    </source>
</evidence>
<evidence type="ECO:0000256" key="10">
    <source>
        <dbReference type="ARBA" id="ARBA00023180"/>
    </source>
</evidence>
<dbReference type="EMBL" id="BMAO01034597">
    <property type="protein sequence ID" value="GFQ97677.1"/>
    <property type="molecule type" value="Genomic_DNA"/>
</dbReference>
<comment type="subunit">
    <text evidence="1">Monomer.</text>
</comment>
<feature type="chain" id="PRO_5036517308" description="Metalloendopeptidase" evidence="13">
    <location>
        <begin position="19"/>
        <end position="255"/>
    </location>
</feature>
<comment type="caution">
    <text evidence="15">The sequence shown here is derived from an EMBL/GenBank/DDBJ whole genome shotgun (WGS) entry which is preliminary data.</text>
</comment>
<dbReference type="PROSITE" id="PS51864">
    <property type="entry name" value="ASTACIN"/>
    <property type="match status" value="1"/>
</dbReference>
<dbReference type="PRINTS" id="PR00480">
    <property type="entry name" value="ASTACIN"/>
</dbReference>
<accession>A0A8X6G7S4</accession>
<evidence type="ECO:0000259" key="14">
    <source>
        <dbReference type="PROSITE" id="PS51864"/>
    </source>
</evidence>
<comment type="caution">
    <text evidence="12">Lacks conserved residue(s) required for the propagation of feature annotation.</text>
</comment>
<dbReference type="InterPro" id="IPR006026">
    <property type="entry name" value="Peptidase_Metallo"/>
</dbReference>
<comment type="cofactor">
    <cofactor evidence="12 13">
        <name>Zn(2+)</name>
        <dbReference type="ChEBI" id="CHEBI:29105"/>
    </cofactor>
    <text evidence="12 13">Binds 1 zinc ion per subunit.</text>
</comment>
<dbReference type="OrthoDB" id="291007at2759"/>
<keyword evidence="16" id="KW-1185">Reference proteome</keyword>
<dbReference type="PANTHER" id="PTHR10127:SF780">
    <property type="entry name" value="METALLOENDOPEPTIDASE"/>
    <property type="match status" value="1"/>
</dbReference>
<keyword evidence="5 12" id="KW-0378">Hydrolase</keyword>
<dbReference type="Gene3D" id="3.40.390.10">
    <property type="entry name" value="Collagenase (Catalytic Domain)"/>
    <property type="match status" value="1"/>
</dbReference>
<keyword evidence="9" id="KW-1015">Disulfide bond</keyword>
<protein>
    <recommendedName>
        <fullName evidence="13">Metalloendopeptidase</fullName>
        <ecNumber evidence="13">3.4.24.-</ecNumber>
    </recommendedName>
</protein>